<dbReference type="GO" id="GO:0071763">
    <property type="term" value="P:nuclear membrane organization"/>
    <property type="evidence" value="ECO:0007669"/>
    <property type="project" value="TreeGrafter"/>
</dbReference>
<feature type="transmembrane region" description="Helical" evidence="10">
    <location>
        <begin position="284"/>
        <end position="304"/>
    </location>
</feature>
<dbReference type="VEuPathDB" id="VectorBase:LLONM1_002283"/>
<dbReference type="GO" id="GO:0005637">
    <property type="term" value="C:nuclear inner membrane"/>
    <property type="evidence" value="ECO:0007669"/>
    <property type="project" value="TreeGrafter"/>
</dbReference>
<evidence type="ECO:0000256" key="8">
    <source>
        <dbReference type="ARBA" id="ARBA00023136"/>
    </source>
</evidence>
<keyword evidence="9" id="KW-0539">Nucleus</keyword>
<proteinExistence type="inferred from homology"/>
<keyword evidence="7 10" id="KW-1133">Transmembrane helix</keyword>
<dbReference type="EMBL" id="AJWK01022849">
    <property type="status" value="NOT_ANNOTATED_CDS"/>
    <property type="molecule type" value="Genomic_DNA"/>
</dbReference>
<dbReference type="GO" id="GO:0005789">
    <property type="term" value="C:endoplasmic reticulum membrane"/>
    <property type="evidence" value="ECO:0007669"/>
    <property type="project" value="UniProtKB-SubCell"/>
</dbReference>
<protein>
    <submittedName>
        <fullName evidence="11">Uncharacterized protein</fullName>
    </submittedName>
</protein>
<accession>A0A1B0CPY4</accession>
<evidence type="ECO:0000256" key="5">
    <source>
        <dbReference type="ARBA" id="ARBA00022692"/>
    </source>
</evidence>
<dbReference type="Proteomes" id="UP000092461">
    <property type="component" value="Unassembled WGS sequence"/>
</dbReference>
<keyword evidence="6" id="KW-0256">Endoplasmic reticulum</keyword>
<evidence type="ECO:0000256" key="9">
    <source>
        <dbReference type="ARBA" id="ARBA00023242"/>
    </source>
</evidence>
<evidence type="ECO:0000313" key="11">
    <source>
        <dbReference type="EnsemblMetazoa" id="LLOJ006933-PA"/>
    </source>
</evidence>
<evidence type="ECO:0000256" key="1">
    <source>
        <dbReference type="ARBA" id="ARBA00004127"/>
    </source>
</evidence>
<comment type="subcellular location">
    <subcellularLocation>
        <location evidence="1">Endomembrane system</location>
        <topology evidence="1">Multi-pass membrane protein</topology>
    </subcellularLocation>
    <subcellularLocation>
        <location evidence="3">Endoplasmic reticulum membrane</location>
    </subcellularLocation>
    <subcellularLocation>
        <location evidence="2">Nucleus envelope</location>
    </subcellularLocation>
</comment>
<evidence type="ECO:0000256" key="3">
    <source>
        <dbReference type="ARBA" id="ARBA00004586"/>
    </source>
</evidence>
<dbReference type="AlphaFoldDB" id="A0A1B0CPY4"/>
<feature type="transmembrane region" description="Helical" evidence="10">
    <location>
        <begin position="357"/>
        <end position="378"/>
    </location>
</feature>
<evidence type="ECO:0000313" key="12">
    <source>
        <dbReference type="Proteomes" id="UP000092461"/>
    </source>
</evidence>
<evidence type="ECO:0000256" key="10">
    <source>
        <dbReference type="SAM" id="Phobius"/>
    </source>
</evidence>
<name>A0A1B0CPY4_LUTLO</name>
<sequence>MTLIEQFRACWLIATFGIILFIAGASILFWNEGRAVHKILSLDEALNDAVSLNPENPLESTYEGRLVHITGTLVTDEPLTEPDYGIQVQAVKLKRRVQMFQWIEETVEHRYGESIASVETEDKNYYYTQDWRDNLIDSRNFYIRTGHHNPRAFPIESRIQVAERVQIGYYELGAAVKDRISTFVELTSDSRPEDPAVKLHSGLYYHCNDVWNPEVGDIRIQFSFAGLEGESYTVVGRLQRGTIVPYETSLKSHVLLVYRGQLSVTEAFKQEHHSQRMTTWIIRFFGWLLLFFAATATASVVHVARIGSESFPRGTIVPYETSLKSHVLLVYRGQLSVTEAFKQEHHSQRMTTWIIRFFGWLLLFFAATATASVIHVALAQNRFLSRIAPDPSHPVSANFILSFSLALLITALAWAFHRPWMGAGLLLAAASPFLYCARGVAQYHRVNN</sequence>
<dbReference type="PANTHER" id="PTHR13416:SF2">
    <property type="entry name" value="TRANSMEMBRANE PROTEIN 43"/>
    <property type="match status" value="1"/>
</dbReference>
<evidence type="ECO:0000256" key="7">
    <source>
        <dbReference type="ARBA" id="ARBA00022989"/>
    </source>
</evidence>
<dbReference type="GO" id="GO:0006629">
    <property type="term" value="P:lipid metabolic process"/>
    <property type="evidence" value="ECO:0007669"/>
    <property type="project" value="TreeGrafter"/>
</dbReference>
<keyword evidence="12" id="KW-1185">Reference proteome</keyword>
<reference evidence="11" key="1">
    <citation type="submission" date="2020-05" db="UniProtKB">
        <authorList>
            <consortium name="EnsemblMetazoa"/>
        </authorList>
    </citation>
    <scope>IDENTIFICATION</scope>
    <source>
        <strain evidence="11">Jacobina</strain>
    </source>
</reference>
<evidence type="ECO:0000256" key="6">
    <source>
        <dbReference type="ARBA" id="ARBA00022824"/>
    </source>
</evidence>
<dbReference type="EMBL" id="AJWK01022847">
    <property type="status" value="NOT_ANNOTATED_CDS"/>
    <property type="molecule type" value="Genomic_DNA"/>
</dbReference>
<feature type="transmembrane region" description="Helical" evidence="10">
    <location>
        <begin position="6"/>
        <end position="30"/>
    </location>
</feature>
<organism evidence="11 12">
    <name type="scientific">Lutzomyia longipalpis</name>
    <name type="common">Sand fly</name>
    <dbReference type="NCBI Taxonomy" id="7200"/>
    <lineage>
        <taxon>Eukaryota</taxon>
        <taxon>Metazoa</taxon>
        <taxon>Ecdysozoa</taxon>
        <taxon>Arthropoda</taxon>
        <taxon>Hexapoda</taxon>
        <taxon>Insecta</taxon>
        <taxon>Pterygota</taxon>
        <taxon>Neoptera</taxon>
        <taxon>Endopterygota</taxon>
        <taxon>Diptera</taxon>
        <taxon>Nematocera</taxon>
        <taxon>Psychodoidea</taxon>
        <taxon>Psychodidae</taxon>
        <taxon>Lutzomyia</taxon>
        <taxon>Lutzomyia</taxon>
    </lineage>
</organism>
<comment type="similarity">
    <text evidence="4">Belongs to the TMEM43 family.</text>
</comment>
<keyword evidence="8 10" id="KW-0472">Membrane</keyword>
<feature type="transmembrane region" description="Helical" evidence="10">
    <location>
        <begin position="399"/>
        <end position="417"/>
    </location>
</feature>
<keyword evidence="5 10" id="KW-0812">Transmembrane</keyword>
<dbReference type="Pfam" id="PF07787">
    <property type="entry name" value="TMEM43"/>
    <property type="match status" value="2"/>
</dbReference>
<evidence type="ECO:0000256" key="2">
    <source>
        <dbReference type="ARBA" id="ARBA00004259"/>
    </source>
</evidence>
<dbReference type="EnsemblMetazoa" id="LLOJ006933-RA">
    <property type="protein sequence ID" value="LLOJ006933-PA"/>
    <property type="gene ID" value="LLOJ006933"/>
</dbReference>
<evidence type="ECO:0000256" key="4">
    <source>
        <dbReference type="ARBA" id="ARBA00006627"/>
    </source>
</evidence>
<dbReference type="VEuPathDB" id="VectorBase:LLOJ006933"/>
<dbReference type="EMBL" id="AJWK01022848">
    <property type="status" value="NOT_ANNOTATED_CDS"/>
    <property type="molecule type" value="Genomic_DNA"/>
</dbReference>
<feature type="transmembrane region" description="Helical" evidence="10">
    <location>
        <begin position="423"/>
        <end position="441"/>
    </location>
</feature>
<dbReference type="PANTHER" id="PTHR13416">
    <property type="match status" value="1"/>
</dbReference>
<dbReference type="InterPro" id="IPR012430">
    <property type="entry name" value="TMEM43_fam"/>
</dbReference>